<evidence type="ECO:0000313" key="3">
    <source>
        <dbReference type="Proteomes" id="UP000501690"/>
    </source>
</evidence>
<gene>
    <name evidence="2" type="ORF">DEO72_LG4g60</name>
</gene>
<proteinExistence type="predicted"/>
<feature type="domain" description="Transposase (putative) gypsy type" evidence="1">
    <location>
        <begin position="181"/>
        <end position="241"/>
    </location>
</feature>
<dbReference type="AlphaFoldDB" id="A0A4D6LK77"/>
<sequence length="335" mass="37745">MDLHGLMRDRPMDRSTDGLLRGNAWFICGTDRPMVLYEAKRDSSVGPIDRWSFTRRVLRWDDRGVWGRWVGLRPVQLVGCGDVALGVSSSVDSPVQSNDSRPTEEPVDAAVEQANTPAESGDVISIDVADEGEQANLPVVFGDEVEDGFLRVKVCASNERVCHDKEKAKLDFFYVYACLFHDLGLTVPFADWKMAVLREIRCAPTQIHPNAWASMQAFDVLCRTAGLTATMPLFLHFYKTRPTTSKGWVSIPGRGRKYIFDEEDRLKFPLYWTVLPPPSDPWTEDRLTPTERADLAVLRTLPDKIPSRPLIQCLRSPDLSRAVYDIMARTTISNA</sequence>
<evidence type="ECO:0000259" key="1">
    <source>
        <dbReference type="Pfam" id="PF04195"/>
    </source>
</evidence>
<dbReference type="Pfam" id="PF04195">
    <property type="entry name" value="Transposase_28"/>
    <property type="match status" value="1"/>
</dbReference>
<organism evidence="2 3">
    <name type="scientific">Vigna unguiculata</name>
    <name type="common">Cowpea</name>
    <dbReference type="NCBI Taxonomy" id="3917"/>
    <lineage>
        <taxon>Eukaryota</taxon>
        <taxon>Viridiplantae</taxon>
        <taxon>Streptophyta</taxon>
        <taxon>Embryophyta</taxon>
        <taxon>Tracheophyta</taxon>
        <taxon>Spermatophyta</taxon>
        <taxon>Magnoliopsida</taxon>
        <taxon>eudicotyledons</taxon>
        <taxon>Gunneridae</taxon>
        <taxon>Pentapetalae</taxon>
        <taxon>rosids</taxon>
        <taxon>fabids</taxon>
        <taxon>Fabales</taxon>
        <taxon>Fabaceae</taxon>
        <taxon>Papilionoideae</taxon>
        <taxon>50 kb inversion clade</taxon>
        <taxon>NPAAA clade</taxon>
        <taxon>indigoferoid/millettioid clade</taxon>
        <taxon>Phaseoleae</taxon>
        <taxon>Vigna</taxon>
    </lineage>
</organism>
<reference evidence="2 3" key="1">
    <citation type="submission" date="2019-04" db="EMBL/GenBank/DDBJ databases">
        <title>An improved genome assembly and genetic linkage map for asparagus bean, Vigna unguiculata ssp. sesquipedialis.</title>
        <authorList>
            <person name="Xia Q."/>
            <person name="Zhang R."/>
            <person name="Dong Y."/>
        </authorList>
    </citation>
    <scope>NUCLEOTIDE SEQUENCE [LARGE SCALE GENOMIC DNA]</scope>
    <source>
        <tissue evidence="2">Leaf</tissue>
    </source>
</reference>
<accession>A0A4D6LK77</accession>
<keyword evidence="3" id="KW-1185">Reference proteome</keyword>
<dbReference type="Proteomes" id="UP000501690">
    <property type="component" value="Linkage Group LG4"/>
</dbReference>
<dbReference type="InterPro" id="IPR007321">
    <property type="entry name" value="Transposase_28"/>
</dbReference>
<dbReference type="EMBL" id="CP039348">
    <property type="protein sequence ID" value="QCD89122.1"/>
    <property type="molecule type" value="Genomic_DNA"/>
</dbReference>
<evidence type="ECO:0000313" key="2">
    <source>
        <dbReference type="EMBL" id="QCD89122.1"/>
    </source>
</evidence>
<name>A0A4D6LK77_VIGUN</name>
<protein>
    <recommendedName>
        <fullName evidence="1">Transposase (putative) gypsy type domain-containing protein</fullName>
    </recommendedName>
</protein>